<evidence type="ECO:0000256" key="5">
    <source>
        <dbReference type="ARBA" id="ARBA00023274"/>
    </source>
</evidence>
<dbReference type="Gene3D" id="3.30.300.20">
    <property type="match status" value="1"/>
</dbReference>
<dbReference type="AlphaFoldDB" id="A0A1F5YJT0"/>
<dbReference type="Proteomes" id="UP000178230">
    <property type="component" value="Unassembled WGS sequence"/>
</dbReference>
<dbReference type="PANTHER" id="PTHR11760">
    <property type="entry name" value="30S/40S RIBOSOMAL PROTEIN S3"/>
    <property type="match status" value="1"/>
</dbReference>
<evidence type="ECO:0000256" key="7">
    <source>
        <dbReference type="ARBA" id="ARBA00035257"/>
    </source>
</evidence>
<evidence type="ECO:0000256" key="4">
    <source>
        <dbReference type="ARBA" id="ARBA00022980"/>
    </source>
</evidence>
<dbReference type="GO" id="GO:0019843">
    <property type="term" value="F:rRNA binding"/>
    <property type="evidence" value="ECO:0007669"/>
    <property type="project" value="UniProtKB-UniRule"/>
</dbReference>
<feature type="domain" description="KH type-2" evidence="10">
    <location>
        <begin position="39"/>
        <end position="121"/>
    </location>
</feature>
<evidence type="ECO:0000313" key="12">
    <source>
        <dbReference type="Proteomes" id="UP000178230"/>
    </source>
</evidence>
<evidence type="ECO:0000256" key="1">
    <source>
        <dbReference type="ARBA" id="ARBA00010761"/>
    </source>
</evidence>
<dbReference type="HAMAP" id="MF_01309_B">
    <property type="entry name" value="Ribosomal_uS3_B"/>
    <property type="match status" value="1"/>
</dbReference>
<keyword evidence="4 8" id="KW-0689">Ribosomal protein</keyword>
<dbReference type="PANTHER" id="PTHR11760:SF19">
    <property type="entry name" value="SMALL RIBOSOMAL SUBUNIT PROTEIN US3C"/>
    <property type="match status" value="1"/>
</dbReference>
<comment type="subunit">
    <text evidence="8">Part of the 30S ribosomal subunit. Forms a tight complex with proteins S10 and S14.</text>
</comment>
<dbReference type="Pfam" id="PF00189">
    <property type="entry name" value="Ribosomal_S3_C"/>
    <property type="match status" value="1"/>
</dbReference>
<dbReference type="PROSITE" id="PS50823">
    <property type="entry name" value="KH_TYPE_2"/>
    <property type="match status" value="1"/>
</dbReference>
<dbReference type="InterPro" id="IPR001351">
    <property type="entry name" value="Ribosomal_uS3_C"/>
</dbReference>
<dbReference type="SUPFAM" id="SSF54814">
    <property type="entry name" value="Prokaryotic type KH domain (KH-domain type II)"/>
    <property type="match status" value="1"/>
</dbReference>
<dbReference type="PROSITE" id="PS00548">
    <property type="entry name" value="RIBOSOMAL_S3"/>
    <property type="match status" value="1"/>
</dbReference>
<name>A0A1F5YJT0_9BACT</name>
<evidence type="ECO:0000256" key="8">
    <source>
        <dbReference type="HAMAP-Rule" id="MF_01309"/>
    </source>
</evidence>
<protein>
    <recommendedName>
        <fullName evidence="7 8">Small ribosomal subunit protein uS3</fullName>
    </recommendedName>
</protein>
<sequence length="218" mass="24918">MGHKINPKAFRLGTIYTWTSRWFSEDKKYKFFVVEDDIIRKTITNKIKPAGIDRIEIERSINKINIILYVVRPGMVIGRGGQGLEELKKYLLKTILIFRKKQNNLDKKSNFKLDLRVEPVKEPYLSANFVATQIAEQLERRLPHKRVIGFAMDKVISAHAKGVKVMVSGRIAGAEIARRESYKIGSIPLSTIREKVDFASVPALTKSGYIGVKIWICK</sequence>
<keyword evidence="5 8" id="KW-0687">Ribonucleoprotein</keyword>
<dbReference type="InterPro" id="IPR057258">
    <property type="entry name" value="Ribosomal_uS3"/>
</dbReference>
<organism evidence="11 12">
    <name type="scientific">Candidatus Gottesmanbacteria bacterium RBG_13_37_7</name>
    <dbReference type="NCBI Taxonomy" id="1798369"/>
    <lineage>
        <taxon>Bacteria</taxon>
        <taxon>Candidatus Gottesmaniibacteriota</taxon>
    </lineage>
</organism>
<dbReference type="Gene3D" id="3.30.1140.32">
    <property type="entry name" value="Ribosomal protein S3, C-terminal domain"/>
    <property type="match status" value="1"/>
</dbReference>
<dbReference type="FunFam" id="3.30.300.20:FF:000001">
    <property type="entry name" value="30S ribosomal protein S3"/>
    <property type="match status" value="1"/>
</dbReference>
<accession>A0A1F5YJT0</accession>
<dbReference type="InterPro" id="IPR018280">
    <property type="entry name" value="Ribosomal_uS3_CS"/>
</dbReference>
<dbReference type="InterPro" id="IPR009019">
    <property type="entry name" value="KH_sf_prok-type"/>
</dbReference>
<dbReference type="InterPro" id="IPR004044">
    <property type="entry name" value="KH_dom_type_2"/>
</dbReference>
<dbReference type="GO" id="GO:0003735">
    <property type="term" value="F:structural constituent of ribosome"/>
    <property type="evidence" value="ECO:0007669"/>
    <property type="project" value="InterPro"/>
</dbReference>
<keyword evidence="3 8" id="KW-0694">RNA-binding</keyword>
<dbReference type="EMBL" id="MFIY01000024">
    <property type="protein sequence ID" value="OGG00122.1"/>
    <property type="molecule type" value="Genomic_DNA"/>
</dbReference>
<comment type="similarity">
    <text evidence="1 8 9">Belongs to the universal ribosomal protein uS3 family.</text>
</comment>
<dbReference type="InterPro" id="IPR036419">
    <property type="entry name" value="Ribosomal_S3_C_sf"/>
</dbReference>
<evidence type="ECO:0000313" key="11">
    <source>
        <dbReference type="EMBL" id="OGG00122.1"/>
    </source>
</evidence>
<evidence type="ECO:0000256" key="2">
    <source>
        <dbReference type="ARBA" id="ARBA00022730"/>
    </source>
</evidence>
<dbReference type="GO" id="GO:0006412">
    <property type="term" value="P:translation"/>
    <property type="evidence" value="ECO:0007669"/>
    <property type="project" value="UniProtKB-UniRule"/>
</dbReference>
<dbReference type="InterPro" id="IPR015946">
    <property type="entry name" value="KH_dom-like_a/b"/>
</dbReference>
<dbReference type="GO" id="GO:0022627">
    <property type="term" value="C:cytosolic small ribosomal subunit"/>
    <property type="evidence" value="ECO:0007669"/>
    <property type="project" value="TreeGrafter"/>
</dbReference>
<evidence type="ECO:0000256" key="3">
    <source>
        <dbReference type="ARBA" id="ARBA00022884"/>
    </source>
</evidence>
<comment type="function">
    <text evidence="6 8">Binds the lower part of the 30S subunit head. Binds mRNA in the 70S ribosome, positioning it for translation.</text>
</comment>
<keyword evidence="2 8" id="KW-0699">rRNA-binding</keyword>
<evidence type="ECO:0000256" key="9">
    <source>
        <dbReference type="RuleBase" id="RU003624"/>
    </source>
</evidence>
<dbReference type="NCBIfam" id="TIGR01009">
    <property type="entry name" value="rpsC_bact"/>
    <property type="match status" value="1"/>
</dbReference>
<evidence type="ECO:0000259" key="10">
    <source>
        <dbReference type="PROSITE" id="PS50823"/>
    </source>
</evidence>
<dbReference type="CDD" id="cd02412">
    <property type="entry name" value="KH-II_30S_S3"/>
    <property type="match status" value="1"/>
</dbReference>
<gene>
    <name evidence="8" type="primary">rpsC</name>
    <name evidence="11" type="ORF">A2Y99_04780</name>
</gene>
<dbReference type="InterPro" id="IPR005704">
    <property type="entry name" value="Ribosomal_uS3_bac-typ"/>
</dbReference>
<dbReference type="SUPFAM" id="SSF54821">
    <property type="entry name" value="Ribosomal protein S3 C-terminal domain"/>
    <property type="match status" value="1"/>
</dbReference>
<evidence type="ECO:0000256" key="6">
    <source>
        <dbReference type="ARBA" id="ARBA00024998"/>
    </source>
</evidence>
<comment type="caution">
    <text evidence="11">The sequence shown here is derived from an EMBL/GenBank/DDBJ whole genome shotgun (WGS) entry which is preliminary data.</text>
</comment>
<reference evidence="11 12" key="1">
    <citation type="journal article" date="2016" name="Nat. Commun.">
        <title>Thousands of microbial genomes shed light on interconnected biogeochemical processes in an aquifer system.</title>
        <authorList>
            <person name="Anantharaman K."/>
            <person name="Brown C.T."/>
            <person name="Hug L.A."/>
            <person name="Sharon I."/>
            <person name="Castelle C.J."/>
            <person name="Probst A.J."/>
            <person name="Thomas B.C."/>
            <person name="Singh A."/>
            <person name="Wilkins M.J."/>
            <person name="Karaoz U."/>
            <person name="Brodie E.L."/>
            <person name="Williams K.H."/>
            <person name="Hubbard S.S."/>
            <person name="Banfield J.F."/>
        </authorList>
    </citation>
    <scope>NUCLEOTIDE SEQUENCE [LARGE SCALE GENOMIC DNA]</scope>
</reference>
<dbReference type="Pfam" id="PF07650">
    <property type="entry name" value="KH_2"/>
    <property type="match status" value="1"/>
</dbReference>
<proteinExistence type="inferred from homology"/>
<dbReference type="GO" id="GO:0003729">
    <property type="term" value="F:mRNA binding"/>
    <property type="evidence" value="ECO:0007669"/>
    <property type="project" value="UniProtKB-UniRule"/>
</dbReference>